<accession>A0A481Z956</accession>
<proteinExistence type="predicted"/>
<reference evidence="3" key="1">
    <citation type="journal article" date="2019" name="MBio">
        <title>Virus Genomes from Deep Sea Sediments Expand the Ocean Megavirome and Support Independent Origins of Viral Gigantism.</title>
        <authorList>
            <person name="Backstrom D."/>
            <person name="Yutin N."/>
            <person name="Jorgensen S.L."/>
            <person name="Dharamshi J."/>
            <person name="Homa F."/>
            <person name="Zaremba-Niedwiedzka K."/>
            <person name="Spang A."/>
            <person name="Wolf Y.I."/>
            <person name="Koonin E.V."/>
            <person name="Ettema T.J."/>
        </authorList>
    </citation>
    <scope>NUCLEOTIDE SEQUENCE</scope>
</reference>
<evidence type="ECO:0000313" key="3">
    <source>
        <dbReference type="EMBL" id="QBK91912.1"/>
    </source>
</evidence>
<feature type="region of interest" description="Disordered" evidence="1">
    <location>
        <begin position="20"/>
        <end position="45"/>
    </location>
</feature>
<gene>
    <name evidence="3" type="ORF">LCPAC304_02530</name>
</gene>
<evidence type="ECO:0000256" key="1">
    <source>
        <dbReference type="SAM" id="MobiDB-lite"/>
    </source>
</evidence>
<name>A0A481Z956_9VIRU</name>
<keyword evidence="2" id="KW-1133">Transmembrane helix</keyword>
<keyword evidence="2" id="KW-0812">Transmembrane</keyword>
<keyword evidence="2" id="KW-0472">Membrane</keyword>
<feature type="compositionally biased region" description="Polar residues" evidence="1">
    <location>
        <begin position="21"/>
        <end position="37"/>
    </location>
</feature>
<evidence type="ECO:0008006" key="4">
    <source>
        <dbReference type="Google" id="ProtNLM"/>
    </source>
</evidence>
<evidence type="ECO:0000256" key="2">
    <source>
        <dbReference type="SAM" id="Phobius"/>
    </source>
</evidence>
<organism evidence="3">
    <name type="scientific">Pithovirus LCPAC304</name>
    <dbReference type="NCBI Taxonomy" id="2506594"/>
    <lineage>
        <taxon>Viruses</taxon>
        <taxon>Pithoviruses</taxon>
    </lineage>
</organism>
<sequence>MSIIDVYIVNKTDQRLHLSDTTKISTTTSEPSNQPPSSEWIPVPGPPNVIEIGDTQLIRGVVSCIGSCCRLCVEFAVDIAYTIGVAKKKLGTISTTISRTKPADGRGCSTRCFDLTVKDTAFLRQGFGKLCETKPASINPLTQVYRVTGNITRSTQSQYVMRVFGGNVVNGGIGCTGAGRGSCEVDQLCVNEICMKGCTGNSGCPSGQVCSNDVCVSSTDKLPTKKLLIIITVSVTVFILVIGFLYFLITVGKSSKKTS</sequence>
<dbReference type="EMBL" id="MK500566">
    <property type="protein sequence ID" value="QBK91912.1"/>
    <property type="molecule type" value="Genomic_DNA"/>
</dbReference>
<protein>
    <recommendedName>
        <fullName evidence="4">Transmembrane protein</fullName>
    </recommendedName>
</protein>
<feature type="transmembrane region" description="Helical" evidence="2">
    <location>
        <begin position="227"/>
        <end position="249"/>
    </location>
</feature>